<evidence type="ECO:0000313" key="2">
    <source>
        <dbReference type="EMBL" id="UWX54674.1"/>
    </source>
</evidence>
<evidence type="ECO:0000313" key="3">
    <source>
        <dbReference type="Proteomes" id="UP001059209"/>
    </source>
</evidence>
<dbReference type="Proteomes" id="UP001059209">
    <property type="component" value="Chromosome"/>
</dbReference>
<keyword evidence="1" id="KW-0472">Membrane</keyword>
<keyword evidence="3" id="KW-1185">Reference proteome</keyword>
<sequence>MIKNYFKIAWRNLWKRKDYGLLNIFGLSIGITCACIILLWVEDELSYNTNFSKQDTIYYVPTNQKYDGEWRTFFEATPVPWQKI</sequence>
<dbReference type="EMBL" id="CP104205">
    <property type="protein sequence ID" value="UWX54674.1"/>
    <property type="molecule type" value="Genomic_DNA"/>
</dbReference>
<dbReference type="PROSITE" id="PS51257">
    <property type="entry name" value="PROKAR_LIPOPROTEIN"/>
    <property type="match status" value="1"/>
</dbReference>
<dbReference type="RefSeq" id="WP_260572532.1">
    <property type="nucleotide sequence ID" value="NZ_CP104205.1"/>
</dbReference>
<keyword evidence="1" id="KW-0812">Transmembrane</keyword>
<organism evidence="2 3">
    <name type="scientific">Maribacter litopenaei</name>
    <dbReference type="NCBI Taxonomy" id="2976127"/>
    <lineage>
        <taxon>Bacteria</taxon>
        <taxon>Pseudomonadati</taxon>
        <taxon>Bacteroidota</taxon>
        <taxon>Flavobacteriia</taxon>
        <taxon>Flavobacteriales</taxon>
        <taxon>Flavobacteriaceae</taxon>
        <taxon>Maribacter</taxon>
    </lineage>
</organism>
<reference evidence="2" key="1">
    <citation type="submission" date="2022-09" db="EMBL/GenBank/DDBJ databases">
        <title>Maribacter litopenaei sp. nov., isolated from the intestinal tract of the Pacific White Shrimp, Litopenaeus vannamei.</title>
        <authorList>
            <person name="Kim S.Y."/>
            <person name="Hwang C.Y."/>
        </authorList>
    </citation>
    <scope>NUCLEOTIDE SEQUENCE</scope>
    <source>
        <strain evidence="2">HL-LV01</strain>
    </source>
</reference>
<keyword evidence="1" id="KW-1133">Transmembrane helix</keyword>
<proteinExistence type="predicted"/>
<gene>
    <name evidence="2" type="ORF">NYZ99_17775</name>
</gene>
<evidence type="ECO:0000256" key="1">
    <source>
        <dbReference type="SAM" id="Phobius"/>
    </source>
</evidence>
<accession>A0ABY5Y8V0</accession>
<name>A0ABY5Y8V0_9FLAO</name>
<protein>
    <submittedName>
        <fullName evidence="2">ABC transporter permease</fullName>
    </submittedName>
</protein>
<feature type="transmembrane region" description="Helical" evidence="1">
    <location>
        <begin position="21"/>
        <end position="41"/>
    </location>
</feature>